<dbReference type="AlphaFoldDB" id="A0A9P1E9S0"/>
<evidence type="ECO:0000313" key="4">
    <source>
        <dbReference type="Proteomes" id="UP001152484"/>
    </source>
</evidence>
<dbReference type="OrthoDB" id="407598at2759"/>
<feature type="domain" description="DUF8040" evidence="2">
    <location>
        <begin position="70"/>
        <end position="141"/>
    </location>
</feature>
<dbReference type="Pfam" id="PF26138">
    <property type="entry name" value="DUF8040"/>
    <property type="match status" value="1"/>
</dbReference>
<proteinExistence type="predicted"/>
<keyword evidence="1" id="KW-0472">Membrane</keyword>
<feature type="transmembrane region" description="Helical" evidence="1">
    <location>
        <begin position="17"/>
        <end position="35"/>
    </location>
</feature>
<accession>A0A9P1E9S0</accession>
<organism evidence="3 4">
    <name type="scientific">Cuscuta europaea</name>
    <name type="common">European dodder</name>
    <dbReference type="NCBI Taxonomy" id="41803"/>
    <lineage>
        <taxon>Eukaryota</taxon>
        <taxon>Viridiplantae</taxon>
        <taxon>Streptophyta</taxon>
        <taxon>Embryophyta</taxon>
        <taxon>Tracheophyta</taxon>
        <taxon>Spermatophyta</taxon>
        <taxon>Magnoliopsida</taxon>
        <taxon>eudicotyledons</taxon>
        <taxon>Gunneridae</taxon>
        <taxon>Pentapetalae</taxon>
        <taxon>asterids</taxon>
        <taxon>lamiids</taxon>
        <taxon>Solanales</taxon>
        <taxon>Convolvulaceae</taxon>
        <taxon>Cuscuteae</taxon>
        <taxon>Cuscuta</taxon>
        <taxon>Cuscuta subgen. Cuscuta</taxon>
    </lineage>
</organism>
<evidence type="ECO:0000259" key="2">
    <source>
        <dbReference type="Pfam" id="PF26138"/>
    </source>
</evidence>
<comment type="caution">
    <text evidence="3">The sequence shown here is derived from an EMBL/GenBank/DDBJ whole genome shotgun (WGS) entry which is preliminary data.</text>
</comment>
<evidence type="ECO:0000256" key="1">
    <source>
        <dbReference type="SAM" id="Phobius"/>
    </source>
</evidence>
<keyword evidence="1" id="KW-1133">Transmembrane helix</keyword>
<gene>
    <name evidence="3" type="ORF">CEURO_LOCUS10805</name>
</gene>
<reference evidence="3" key="1">
    <citation type="submission" date="2022-07" db="EMBL/GenBank/DDBJ databases">
        <authorList>
            <person name="Macas J."/>
            <person name="Novak P."/>
            <person name="Neumann P."/>
        </authorList>
    </citation>
    <scope>NUCLEOTIDE SEQUENCE</scope>
</reference>
<keyword evidence="1" id="KW-0812">Transmembrane</keyword>
<sequence>MTGRRIEGKDLYKLTQMRHLAIAKVICIVMYWVGLRRRNNVNRVMSLEGERVRTILFDGVVTHDSGPGIVRLSAEAFMGLCNILVRYGGLRPTIRVNVEEQVAKSLYVLAHGVTNQALRFFFDQSKETNSRHFHNILRAILEVEDRFLIQPNGYEVPGEIFSNSRYYPFLRIVLGLLMEHTFM</sequence>
<evidence type="ECO:0000313" key="3">
    <source>
        <dbReference type="EMBL" id="CAH9089239.1"/>
    </source>
</evidence>
<protein>
    <recommendedName>
        <fullName evidence="2">DUF8040 domain-containing protein</fullName>
    </recommendedName>
</protein>
<name>A0A9P1E9S0_CUSEU</name>
<dbReference type="InterPro" id="IPR058353">
    <property type="entry name" value="DUF8040"/>
</dbReference>
<dbReference type="Proteomes" id="UP001152484">
    <property type="component" value="Unassembled WGS sequence"/>
</dbReference>
<dbReference type="EMBL" id="CAMAPE010000020">
    <property type="protein sequence ID" value="CAH9089239.1"/>
    <property type="molecule type" value="Genomic_DNA"/>
</dbReference>
<keyword evidence="4" id="KW-1185">Reference proteome</keyword>